<comment type="caution">
    <text evidence="6">The sequence shown here is derived from an EMBL/GenBank/DDBJ whole genome shotgun (WGS) entry which is preliminary data.</text>
</comment>
<feature type="domain" description="AMP-dependent synthetase/ligase" evidence="3">
    <location>
        <begin position="66"/>
        <end position="451"/>
    </location>
</feature>
<dbReference type="Gene3D" id="3.40.50.12780">
    <property type="entry name" value="N-terminal domain of ligase-like"/>
    <property type="match status" value="1"/>
</dbReference>
<dbReference type="PROSITE" id="PS00455">
    <property type="entry name" value="AMP_BINDING"/>
    <property type="match status" value="1"/>
</dbReference>
<dbReference type="CDD" id="cd05967">
    <property type="entry name" value="PrpE"/>
    <property type="match status" value="1"/>
</dbReference>
<dbReference type="Pfam" id="PF00501">
    <property type="entry name" value="AMP-binding"/>
    <property type="match status" value="1"/>
</dbReference>
<evidence type="ECO:0000256" key="1">
    <source>
        <dbReference type="ARBA" id="ARBA00006432"/>
    </source>
</evidence>
<keyword evidence="2" id="KW-0479">Metal-binding</keyword>
<proteinExistence type="inferred from homology"/>
<evidence type="ECO:0000313" key="6">
    <source>
        <dbReference type="EMBL" id="MDO1584743.1"/>
    </source>
</evidence>
<protein>
    <submittedName>
        <fullName evidence="6">Propionyl-CoA synthetase</fullName>
    </submittedName>
</protein>
<dbReference type="InterPro" id="IPR020845">
    <property type="entry name" value="AMP-binding_CS"/>
</dbReference>
<dbReference type="InterPro" id="IPR032387">
    <property type="entry name" value="ACAS_N"/>
</dbReference>
<reference evidence="6" key="1">
    <citation type="journal article" date="2015" name="Int. J. Syst. Evol. Microbiol.">
        <title>Rhizobium oryzicola sp. nov., potential plant-growth-promoting endophytic bacteria isolated from rice roots.</title>
        <authorList>
            <person name="Zhang X.X."/>
            <person name="Gao J.S."/>
            <person name="Cao Y.H."/>
            <person name="Sheirdil R.A."/>
            <person name="Wang X.C."/>
            <person name="Zhang L."/>
        </authorList>
    </citation>
    <scope>NUCLEOTIDE SEQUENCE</scope>
    <source>
        <strain evidence="6">05753</strain>
    </source>
</reference>
<dbReference type="PANTHER" id="PTHR43347:SF3">
    <property type="entry name" value="ACYL-COA SYNTHETASE SHORT-CHAIN FAMILY MEMBER 3, MITOCHONDRIAL"/>
    <property type="match status" value="1"/>
</dbReference>
<evidence type="ECO:0000256" key="2">
    <source>
        <dbReference type="ARBA" id="ARBA00022723"/>
    </source>
</evidence>
<reference evidence="6" key="2">
    <citation type="submission" date="2023-07" db="EMBL/GenBank/DDBJ databases">
        <authorList>
            <person name="Sun H."/>
        </authorList>
    </citation>
    <scope>NUCLEOTIDE SEQUENCE</scope>
    <source>
        <strain evidence="6">05753</strain>
    </source>
</reference>
<dbReference type="Gene3D" id="3.30.300.30">
    <property type="match status" value="1"/>
</dbReference>
<gene>
    <name evidence="6" type="ORF">Q2T52_21870</name>
</gene>
<feature type="domain" description="AMP-binding enzyme C-terminal" evidence="4">
    <location>
        <begin position="517"/>
        <end position="595"/>
    </location>
</feature>
<dbReference type="EMBL" id="JAUKWQ010000010">
    <property type="protein sequence ID" value="MDO1584743.1"/>
    <property type="molecule type" value="Genomic_DNA"/>
</dbReference>
<dbReference type="InterPro" id="IPR042099">
    <property type="entry name" value="ANL_N_sf"/>
</dbReference>
<evidence type="ECO:0000259" key="5">
    <source>
        <dbReference type="Pfam" id="PF16177"/>
    </source>
</evidence>
<dbReference type="InterPro" id="IPR045851">
    <property type="entry name" value="AMP-bd_C_sf"/>
</dbReference>
<dbReference type="InterPro" id="IPR025110">
    <property type="entry name" value="AMP-bd_C"/>
</dbReference>
<evidence type="ECO:0000259" key="3">
    <source>
        <dbReference type="Pfam" id="PF00501"/>
    </source>
</evidence>
<dbReference type="SUPFAM" id="SSF56801">
    <property type="entry name" value="Acetyl-CoA synthetase-like"/>
    <property type="match status" value="1"/>
</dbReference>
<dbReference type="RefSeq" id="WP_302079006.1">
    <property type="nucleotide sequence ID" value="NZ_JAUKWQ010000010.1"/>
</dbReference>
<dbReference type="Pfam" id="PF13193">
    <property type="entry name" value="AMP-binding_C"/>
    <property type="match status" value="1"/>
</dbReference>
<evidence type="ECO:0000313" key="7">
    <source>
        <dbReference type="Proteomes" id="UP001169006"/>
    </source>
</evidence>
<organism evidence="6 7">
    <name type="scientific">Rhizobium oryzicola</name>
    <dbReference type="NCBI Taxonomy" id="1232668"/>
    <lineage>
        <taxon>Bacteria</taxon>
        <taxon>Pseudomonadati</taxon>
        <taxon>Pseudomonadota</taxon>
        <taxon>Alphaproteobacteria</taxon>
        <taxon>Hyphomicrobiales</taxon>
        <taxon>Rhizobiaceae</taxon>
        <taxon>Rhizobium/Agrobacterium group</taxon>
        <taxon>Rhizobium</taxon>
    </lineage>
</organism>
<dbReference type="PANTHER" id="PTHR43347">
    <property type="entry name" value="ACYL-COA SYNTHETASE"/>
    <property type="match status" value="1"/>
</dbReference>
<feature type="domain" description="Acetyl-coenzyme A synthetase N-terminal" evidence="5">
    <location>
        <begin position="5"/>
        <end position="59"/>
    </location>
</feature>
<dbReference type="Pfam" id="PF16177">
    <property type="entry name" value="ACAS_N"/>
    <property type="match status" value="1"/>
</dbReference>
<evidence type="ECO:0000259" key="4">
    <source>
        <dbReference type="Pfam" id="PF13193"/>
    </source>
</evidence>
<keyword evidence="7" id="KW-1185">Reference proteome</keyword>
<accession>A0ABT8T273</accession>
<dbReference type="InterPro" id="IPR000873">
    <property type="entry name" value="AMP-dep_synth/lig_dom"/>
</dbReference>
<comment type="similarity">
    <text evidence="1">Belongs to the ATP-dependent AMP-binding enzyme family.</text>
</comment>
<sequence length="645" mass="70392">MQGAYQGTYQSWQDAPEAFWSRAAENVDWVTPPKTIFDPNQGVYGRWFVDGVMNSCHNAVDRHVEAGRGDACAMIFDSAMTGTVRKFTYAELQTEVQAVAAVLRNLGVTKGDRVVIYMPMIPEAVFSMLACARLGAIHSVVFGGFAAHELATRLDDCQAKVVISASCGLEPGRVVPYKPLLDHAVDLAKVKPDACLIVQRDQHHAVLRYEHGDIDFAQAVEVEKVKGTVVPCEPVLATDPLYVLYTSGTTGQPKGVVRDNGGHAVALMWSMENVYGMRQGDTFWAASDIGWVVGHSYIVYGPLMAGVTTILFEGKPVGTPDAGTYWRVIRDHKVNALFTAPTAFRAIRREDPEAELLTGYDLSSFRTLFLAGERADSETLKWAERHLNVPVIDHWWQTETGWPVACNPVGLELLPVKHGSPATVLPGYQLDALDDEGHLLPRGVLGNLVLKLPLPPGCLVSFWNADQRFRDACLSEFPGYYKTADAGLIDEDGYIFVMARTDDIINCAGHRLSTGAMEEVCAMHPDVAECAVIGVADALKGQVPCAFVVLKNKVERDEALISREVVGLVRDEIGPVAALKTVMVVKRLPKTRSGKILRGTMQKIADGMPWKMPATIDDPAILDEISEILRSHGYAAPSQPVAAIA</sequence>
<name>A0ABT8T273_9HYPH</name>
<dbReference type="Proteomes" id="UP001169006">
    <property type="component" value="Unassembled WGS sequence"/>
</dbReference>